<dbReference type="GO" id="GO:0007034">
    <property type="term" value="P:vacuolar transport"/>
    <property type="evidence" value="ECO:0007669"/>
    <property type="project" value="InterPro"/>
</dbReference>
<dbReference type="InterPro" id="IPR037202">
    <property type="entry name" value="ESCRT_assembly_dom"/>
</dbReference>
<dbReference type="SUPFAM" id="SSF140111">
    <property type="entry name" value="Endosomal sorting complex assembly domain"/>
    <property type="match status" value="1"/>
</dbReference>
<keyword evidence="10" id="KW-1185">Reference proteome</keyword>
<feature type="domain" description="SB" evidence="8">
    <location>
        <begin position="32"/>
        <end position="100"/>
    </location>
</feature>
<evidence type="ECO:0000256" key="6">
    <source>
        <dbReference type="PROSITE-ProRule" id="PRU00644"/>
    </source>
</evidence>
<dbReference type="EMBL" id="CAJPEV010001292">
    <property type="protein sequence ID" value="CAG0891881.1"/>
    <property type="molecule type" value="Genomic_DNA"/>
</dbReference>
<keyword evidence="5 6" id="KW-0653">Protein transport</keyword>
<dbReference type="InterPro" id="IPR017916">
    <property type="entry name" value="SB_dom"/>
</dbReference>
<evidence type="ECO:0000313" key="10">
    <source>
        <dbReference type="Proteomes" id="UP000677054"/>
    </source>
</evidence>
<keyword evidence="7" id="KW-0175">Coiled coil</keyword>
<evidence type="ECO:0000256" key="3">
    <source>
        <dbReference type="ARBA" id="ARBA00022448"/>
    </source>
</evidence>
<gene>
    <name evidence="9" type="ORF">DSTB1V02_LOCUS6814</name>
</gene>
<comment type="subcellular location">
    <subcellularLocation>
        <location evidence="1">Endosome</location>
    </subcellularLocation>
</comment>
<feature type="coiled-coil region" evidence="7">
    <location>
        <begin position="124"/>
        <end position="154"/>
    </location>
</feature>
<dbReference type="Gene3D" id="6.10.140.820">
    <property type="match status" value="1"/>
</dbReference>
<keyword evidence="3 6" id="KW-0813">Transport</keyword>
<evidence type="ECO:0000256" key="1">
    <source>
        <dbReference type="ARBA" id="ARBA00004177"/>
    </source>
</evidence>
<dbReference type="PANTHER" id="PTHR10476">
    <property type="entry name" value="CHARGED MULTIVESICULAR BODY PROTEIN"/>
    <property type="match status" value="1"/>
</dbReference>
<comment type="similarity">
    <text evidence="2">Belongs to the SNF7 family.</text>
</comment>
<proteinExistence type="inferred from homology"/>
<dbReference type="GO" id="GO:0015031">
    <property type="term" value="P:protein transport"/>
    <property type="evidence" value="ECO:0007669"/>
    <property type="project" value="UniProtKB-UniRule"/>
</dbReference>
<name>A0A7R8XBU0_9CRUS</name>
<protein>
    <recommendedName>
        <fullName evidence="8">SB domain-containing protein</fullName>
    </recommendedName>
</protein>
<dbReference type="OrthoDB" id="10252926at2759"/>
<dbReference type="Pfam" id="PF03357">
    <property type="entry name" value="Snf7"/>
    <property type="match status" value="1"/>
</dbReference>
<dbReference type="Proteomes" id="UP000677054">
    <property type="component" value="Unassembled WGS sequence"/>
</dbReference>
<evidence type="ECO:0000256" key="4">
    <source>
        <dbReference type="ARBA" id="ARBA00022753"/>
    </source>
</evidence>
<evidence type="ECO:0000256" key="5">
    <source>
        <dbReference type="ARBA" id="ARBA00022927"/>
    </source>
</evidence>
<dbReference type="InterPro" id="IPR005024">
    <property type="entry name" value="Snf7_fam"/>
</dbReference>
<evidence type="ECO:0000256" key="7">
    <source>
        <dbReference type="SAM" id="Coils"/>
    </source>
</evidence>
<evidence type="ECO:0000259" key="8">
    <source>
        <dbReference type="PROSITE" id="PS51312"/>
    </source>
</evidence>
<dbReference type="Gene3D" id="6.10.140.1230">
    <property type="match status" value="1"/>
</dbReference>
<dbReference type="PROSITE" id="PS51312">
    <property type="entry name" value="SB"/>
    <property type="match status" value="1"/>
</dbReference>
<organism evidence="9">
    <name type="scientific">Darwinula stevensoni</name>
    <dbReference type="NCBI Taxonomy" id="69355"/>
    <lineage>
        <taxon>Eukaryota</taxon>
        <taxon>Metazoa</taxon>
        <taxon>Ecdysozoa</taxon>
        <taxon>Arthropoda</taxon>
        <taxon>Crustacea</taxon>
        <taxon>Oligostraca</taxon>
        <taxon>Ostracoda</taxon>
        <taxon>Podocopa</taxon>
        <taxon>Podocopida</taxon>
        <taxon>Darwinulocopina</taxon>
        <taxon>Darwinuloidea</taxon>
        <taxon>Darwinulidae</taxon>
        <taxon>Darwinula</taxon>
    </lineage>
</organism>
<dbReference type="GO" id="GO:0005768">
    <property type="term" value="C:endosome"/>
    <property type="evidence" value="ECO:0007669"/>
    <property type="project" value="UniProtKB-SubCell"/>
</dbReference>
<evidence type="ECO:0000256" key="2">
    <source>
        <dbReference type="ARBA" id="ARBA00006190"/>
    </source>
</evidence>
<dbReference type="AlphaFoldDB" id="A0A7R8XBU0"/>
<dbReference type="EMBL" id="LR900809">
    <property type="protein sequence ID" value="CAD7246972.1"/>
    <property type="molecule type" value="Genomic_DNA"/>
</dbReference>
<accession>A0A7R8XBU0</accession>
<sequence length="334" mass="38265">MLKEKEEELDGILGKSEKQEEIDVDEAVTPTTPLYRQLFNLYAEENATQDAIYYLGEARRRGIIDIEVFLKHVRSLSRQQFRCRALMQKCREKAGLAGLVRYTKKSIKENMPLEWLFGRRMTPEEMLRKNQRALNKAMRDLDRERMKMEGQEKKIINDIKKMAKDGQMDAVKIMAKDLVRTRRYVKKFILMRANIQAVSLKIQTLKSQNAMAQAMKGVTKAMQNMNRQLKLPQIQQIMQEFEKQSEIMDMKEELLNDTIDDAMGDEDDEEESDAIVSQILDELGLQLTDQLSGLPQASNSLNPAAKVPAAAAAVAAVPDADADLQARLDNLRRE</sequence>
<keyword evidence="4" id="KW-0967">Endosome</keyword>
<reference evidence="9" key="1">
    <citation type="submission" date="2020-11" db="EMBL/GenBank/DDBJ databases">
        <authorList>
            <person name="Tran Van P."/>
        </authorList>
    </citation>
    <scope>NUCLEOTIDE SEQUENCE</scope>
</reference>
<evidence type="ECO:0000313" key="9">
    <source>
        <dbReference type="EMBL" id="CAD7246972.1"/>
    </source>
</evidence>
<dbReference type="Pfam" id="PF09454">
    <property type="entry name" value="Vps23_core"/>
    <property type="match status" value="1"/>
</dbReference>